<keyword evidence="1" id="KW-1133">Transmembrane helix</keyword>
<sequence>MFTPKSLWSTTRFVLKIATPLSLVNSMIHNFNATPFFSEWMKAFAFNFMITLPQAVLYVSLVKWWAQRKESKKA</sequence>
<evidence type="ECO:0000313" key="2">
    <source>
        <dbReference type="EMBL" id="MCL9809690.1"/>
    </source>
</evidence>
<accession>A0ABT0TQC1</accession>
<keyword evidence="1" id="KW-0472">Membrane</keyword>
<evidence type="ECO:0008006" key="4">
    <source>
        <dbReference type="Google" id="ProtNLM"/>
    </source>
</evidence>
<comment type="caution">
    <text evidence="2">The sequence shown here is derived from an EMBL/GenBank/DDBJ whole genome shotgun (WGS) entry which is preliminary data.</text>
</comment>
<keyword evidence="1" id="KW-0812">Transmembrane</keyword>
<dbReference type="EMBL" id="JAMLJM010000008">
    <property type="protein sequence ID" value="MCL9809690.1"/>
    <property type="molecule type" value="Genomic_DNA"/>
</dbReference>
<proteinExistence type="predicted"/>
<gene>
    <name evidence="2" type="ORF">NAT50_10005</name>
</gene>
<dbReference type="RefSeq" id="WP_250593143.1">
    <property type="nucleotide sequence ID" value="NZ_JAMLJM010000008.1"/>
</dbReference>
<reference evidence="2 3" key="1">
    <citation type="submission" date="2022-05" db="EMBL/GenBank/DDBJ databases">
        <title>Flavobacterium sp., isolated from activated sludge.</title>
        <authorList>
            <person name="Ran Q."/>
        </authorList>
    </citation>
    <scope>NUCLEOTIDE SEQUENCE [LARGE SCALE GENOMIC DNA]</scope>
    <source>
        <strain evidence="2 3">HXWNR70</strain>
    </source>
</reference>
<name>A0ABT0TQC1_9FLAO</name>
<protein>
    <recommendedName>
        <fullName evidence="4">DUF2798 domain-containing protein</fullName>
    </recommendedName>
</protein>
<dbReference type="Proteomes" id="UP001317191">
    <property type="component" value="Unassembled WGS sequence"/>
</dbReference>
<evidence type="ECO:0000256" key="1">
    <source>
        <dbReference type="SAM" id="Phobius"/>
    </source>
</evidence>
<evidence type="ECO:0000313" key="3">
    <source>
        <dbReference type="Proteomes" id="UP001317191"/>
    </source>
</evidence>
<organism evidence="2 3">
    <name type="scientific">Flavobacterium luminosum</name>
    <dbReference type="NCBI Taxonomy" id="2949086"/>
    <lineage>
        <taxon>Bacteria</taxon>
        <taxon>Pseudomonadati</taxon>
        <taxon>Bacteroidota</taxon>
        <taxon>Flavobacteriia</taxon>
        <taxon>Flavobacteriales</taxon>
        <taxon>Flavobacteriaceae</taxon>
        <taxon>Flavobacterium</taxon>
    </lineage>
</organism>
<feature type="transmembrane region" description="Helical" evidence="1">
    <location>
        <begin position="43"/>
        <end position="66"/>
    </location>
</feature>
<keyword evidence="3" id="KW-1185">Reference proteome</keyword>